<evidence type="ECO:0000259" key="3">
    <source>
        <dbReference type="Pfam" id="PF05004"/>
    </source>
</evidence>
<keyword evidence="5" id="KW-1185">Reference proteome</keyword>
<dbReference type="InterPro" id="IPR007701">
    <property type="entry name" value="Interferon-rel_develop_reg_N"/>
</dbReference>
<reference evidence="4" key="1">
    <citation type="submission" date="2025-08" db="UniProtKB">
        <authorList>
            <consortium name="Ensembl"/>
        </authorList>
    </citation>
    <scope>IDENTIFICATION</scope>
</reference>
<dbReference type="Pfam" id="PF04836">
    <property type="entry name" value="IFRD_C"/>
    <property type="match status" value="1"/>
</dbReference>
<dbReference type="InterPro" id="IPR016024">
    <property type="entry name" value="ARM-type_fold"/>
</dbReference>
<dbReference type="InterPro" id="IPR011989">
    <property type="entry name" value="ARM-like"/>
</dbReference>
<protein>
    <submittedName>
        <fullName evidence="4">Interferon related developmental regulator 2</fullName>
    </submittedName>
</protein>
<evidence type="ECO:0000313" key="4">
    <source>
        <dbReference type="Ensembl" id="ENSEBUP00000019076.1"/>
    </source>
</evidence>
<proteinExistence type="inferred from homology"/>
<dbReference type="InterPro" id="IPR039777">
    <property type="entry name" value="IFRD"/>
</dbReference>
<dbReference type="Pfam" id="PF05004">
    <property type="entry name" value="IFRD"/>
    <property type="match status" value="1"/>
</dbReference>
<dbReference type="PANTHER" id="PTHR12354:SF1">
    <property type="entry name" value="INTERFERON-RELATED DEVELOPMENTAL REGULATOR 1"/>
    <property type="match status" value="1"/>
</dbReference>
<dbReference type="Gene3D" id="1.25.10.10">
    <property type="entry name" value="Leucine-rich Repeat Variant"/>
    <property type="match status" value="1"/>
</dbReference>
<name>A0A8C4QSE4_EPTBU</name>
<dbReference type="GeneTree" id="ENSGT00390000013347"/>
<evidence type="ECO:0000313" key="5">
    <source>
        <dbReference type="Proteomes" id="UP000694388"/>
    </source>
</evidence>
<dbReference type="Proteomes" id="UP000694388">
    <property type="component" value="Unplaced"/>
</dbReference>
<feature type="domain" description="Interferon-related developmental regulator C-terminal" evidence="2">
    <location>
        <begin position="444"/>
        <end position="497"/>
    </location>
</feature>
<dbReference type="PANTHER" id="PTHR12354">
    <property type="entry name" value="INTERFERON-RELATED DEVELOPMENTAL REGULATOR"/>
    <property type="match status" value="1"/>
</dbReference>
<feature type="domain" description="Interferon-related developmental regulator N-terminal" evidence="3">
    <location>
        <begin position="103"/>
        <end position="399"/>
    </location>
</feature>
<sequence>MISTLLNAIEQLTAFHAEEKARARKIKREQNGRNDRHYGIGTFHMFCDSVVYSAFPLPEKLQDAMREEVYQFKVSPKVVTPHKRGKAQHFVDSEDDVASEAQSHYSSTSDVTSFTEDVVIDGAEEQASVEDYEEKLSTCIDNMMDKSTKTRQSALESLRCAFSQKLLSDFLSERKMTITDSLERCLKKGKGDEQSLAAAVVTLLVLQLGSAGEAEQCFLSLRPVLSSILGDPTASMSARQSCATSLAMCCYLATDDIEEVANIMACLEGVFVSAYPCGNETLQNYGPARRALHCTALNAWALLLTVCPPSFLRNVLESHLPKLPTLLTIEDVNIRIVAGELIALLFELAIEVDEGFEYGDLTELCNCLRDLATDGTKSRAKAERRRQRSIFRDVLKGVEEGEAPSETVRFGSECISVDSWVRRRTYHAFREALGSGVCRHLQQNELVRDIFELGPPLLLDGKSLKNSRLSRFERHWYNSAAFKARTKARGKMRDKRADVL</sequence>
<dbReference type="Ensembl" id="ENSEBUT00000019652.1">
    <property type="protein sequence ID" value="ENSEBUP00000019076.1"/>
    <property type="gene ID" value="ENSEBUG00000011894.1"/>
</dbReference>
<evidence type="ECO:0000259" key="2">
    <source>
        <dbReference type="Pfam" id="PF04836"/>
    </source>
</evidence>
<accession>A0A8C4QSE4</accession>
<organism evidence="4 5">
    <name type="scientific">Eptatretus burgeri</name>
    <name type="common">Inshore hagfish</name>
    <dbReference type="NCBI Taxonomy" id="7764"/>
    <lineage>
        <taxon>Eukaryota</taxon>
        <taxon>Metazoa</taxon>
        <taxon>Chordata</taxon>
        <taxon>Craniata</taxon>
        <taxon>Vertebrata</taxon>
        <taxon>Cyclostomata</taxon>
        <taxon>Myxini</taxon>
        <taxon>Myxiniformes</taxon>
        <taxon>Myxinidae</taxon>
        <taxon>Eptatretinae</taxon>
        <taxon>Eptatretus</taxon>
    </lineage>
</organism>
<dbReference type="AlphaFoldDB" id="A0A8C4QSE4"/>
<dbReference type="InterPro" id="IPR006921">
    <property type="entry name" value="Interferon-rel_develop_reg_C"/>
</dbReference>
<reference evidence="4" key="2">
    <citation type="submission" date="2025-09" db="UniProtKB">
        <authorList>
            <consortium name="Ensembl"/>
        </authorList>
    </citation>
    <scope>IDENTIFICATION</scope>
</reference>
<comment type="similarity">
    <text evidence="1">Belongs to the IFRD family.</text>
</comment>
<dbReference type="SUPFAM" id="SSF48371">
    <property type="entry name" value="ARM repeat"/>
    <property type="match status" value="1"/>
</dbReference>
<evidence type="ECO:0000256" key="1">
    <source>
        <dbReference type="ARBA" id="ARBA00008828"/>
    </source>
</evidence>